<dbReference type="InterPro" id="IPR008927">
    <property type="entry name" value="6-PGluconate_DH-like_C_sf"/>
</dbReference>
<dbReference type="EMBL" id="JAFREP010000025">
    <property type="protein sequence ID" value="MBO1321491.1"/>
    <property type="molecule type" value="Genomic_DNA"/>
</dbReference>
<comment type="catalytic activity">
    <reaction evidence="7">
        <text>a (3S)-3-hydroxyacyl-CoA + NAD(+) = a 3-oxoacyl-CoA + NADH + H(+)</text>
        <dbReference type="Rhea" id="RHEA:22432"/>
        <dbReference type="ChEBI" id="CHEBI:15378"/>
        <dbReference type="ChEBI" id="CHEBI:57318"/>
        <dbReference type="ChEBI" id="CHEBI:57540"/>
        <dbReference type="ChEBI" id="CHEBI:57945"/>
        <dbReference type="ChEBI" id="CHEBI:90726"/>
        <dbReference type="EC" id="1.1.1.35"/>
    </reaction>
</comment>
<keyword evidence="11" id="KW-1185">Reference proteome</keyword>
<evidence type="ECO:0000313" key="11">
    <source>
        <dbReference type="Proteomes" id="UP000664417"/>
    </source>
</evidence>
<dbReference type="SUPFAM" id="SSF52096">
    <property type="entry name" value="ClpP/crotonase"/>
    <property type="match status" value="1"/>
</dbReference>
<dbReference type="GO" id="GO:0003857">
    <property type="term" value="F:(3S)-3-hydroxyacyl-CoA dehydrogenase (NAD+) activity"/>
    <property type="evidence" value="ECO:0007669"/>
    <property type="project" value="UniProtKB-EC"/>
</dbReference>
<dbReference type="SUPFAM" id="SSF51735">
    <property type="entry name" value="NAD(P)-binding Rossmann-fold domains"/>
    <property type="match status" value="1"/>
</dbReference>
<evidence type="ECO:0000259" key="8">
    <source>
        <dbReference type="Pfam" id="PF00725"/>
    </source>
</evidence>
<proteinExistence type="predicted"/>
<feature type="domain" description="3-hydroxyacyl-CoA dehydrogenase C-terminal" evidence="8">
    <location>
        <begin position="193"/>
        <end position="292"/>
    </location>
</feature>
<dbReference type="CDD" id="cd06558">
    <property type="entry name" value="crotonase-like"/>
    <property type="match status" value="1"/>
</dbReference>
<keyword evidence="5" id="KW-0520">NAD</keyword>
<dbReference type="GO" id="GO:0006635">
    <property type="term" value="P:fatty acid beta-oxidation"/>
    <property type="evidence" value="ECO:0007669"/>
    <property type="project" value="UniProtKB-UniPathway"/>
</dbReference>
<dbReference type="Pfam" id="PF02737">
    <property type="entry name" value="3HCDH_N"/>
    <property type="match status" value="1"/>
</dbReference>
<protein>
    <submittedName>
        <fullName evidence="10">3-hydroxyacyl-CoA dehydrogenase/enoyl-CoA hydratase family protein</fullName>
    </submittedName>
</protein>
<dbReference type="Proteomes" id="UP000664417">
    <property type="component" value="Unassembled WGS sequence"/>
</dbReference>
<accession>A0A8J7QIQ1</accession>
<dbReference type="PANTHER" id="PTHR48075">
    <property type="entry name" value="3-HYDROXYACYL-COA DEHYDROGENASE FAMILY PROTEIN"/>
    <property type="match status" value="1"/>
</dbReference>
<keyword evidence="2" id="KW-0276">Fatty acid metabolism</keyword>
<evidence type="ECO:0000256" key="1">
    <source>
        <dbReference type="ARBA" id="ARBA00005005"/>
    </source>
</evidence>
<comment type="caution">
    <text evidence="10">The sequence shown here is derived from an EMBL/GenBank/DDBJ whole genome shotgun (WGS) entry which is preliminary data.</text>
</comment>
<organism evidence="10 11">
    <name type="scientific">Acanthopleuribacter pedis</name>
    <dbReference type="NCBI Taxonomy" id="442870"/>
    <lineage>
        <taxon>Bacteria</taxon>
        <taxon>Pseudomonadati</taxon>
        <taxon>Acidobacteriota</taxon>
        <taxon>Holophagae</taxon>
        <taxon>Acanthopleuribacterales</taxon>
        <taxon>Acanthopleuribacteraceae</taxon>
        <taxon>Acanthopleuribacter</taxon>
    </lineage>
</organism>
<dbReference type="InterPro" id="IPR036291">
    <property type="entry name" value="NAD(P)-bd_dom_sf"/>
</dbReference>
<reference evidence="10" key="1">
    <citation type="submission" date="2021-03" db="EMBL/GenBank/DDBJ databases">
        <authorList>
            <person name="Wang G."/>
        </authorList>
    </citation>
    <scope>NUCLEOTIDE SEQUENCE</scope>
    <source>
        <strain evidence="10">KCTC 12899</strain>
    </source>
</reference>
<dbReference type="Pfam" id="PF00725">
    <property type="entry name" value="3HCDH"/>
    <property type="match status" value="1"/>
</dbReference>
<dbReference type="RefSeq" id="WP_207861465.1">
    <property type="nucleotide sequence ID" value="NZ_JAFREP010000025.1"/>
</dbReference>
<evidence type="ECO:0000313" key="10">
    <source>
        <dbReference type="EMBL" id="MBO1321491.1"/>
    </source>
</evidence>
<evidence type="ECO:0000256" key="4">
    <source>
        <dbReference type="ARBA" id="ARBA00023002"/>
    </source>
</evidence>
<dbReference type="InterPro" id="IPR001753">
    <property type="entry name" value="Enoyl-CoA_hydra/iso"/>
</dbReference>
<evidence type="ECO:0000256" key="5">
    <source>
        <dbReference type="ARBA" id="ARBA00023027"/>
    </source>
</evidence>
<evidence type="ECO:0000256" key="6">
    <source>
        <dbReference type="ARBA" id="ARBA00023098"/>
    </source>
</evidence>
<dbReference type="UniPathway" id="UPA00659"/>
<keyword evidence="6" id="KW-0443">Lipid metabolism</keyword>
<name>A0A8J7QIQ1_9BACT</name>
<comment type="pathway">
    <text evidence="1">Lipid metabolism; fatty acid beta-oxidation.</text>
</comment>
<evidence type="ECO:0000256" key="2">
    <source>
        <dbReference type="ARBA" id="ARBA00022832"/>
    </source>
</evidence>
<keyword evidence="3" id="KW-0442">Lipid degradation</keyword>
<dbReference type="InterPro" id="IPR006176">
    <property type="entry name" value="3-OHacyl-CoA_DH_NAD-bd"/>
</dbReference>
<dbReference type="Pfam" id="PF00378">
    <property type="entry name" value="ECH_1"/>
    <property type="match status" value="1"/>
</dbReference>
<dbReference type="SUPFAM" id="SSF48179">
    <property type="entry name" value="6-phosphogluconate dehydrogenase C-terminal domain-like"/>
    <property type="match status" value="2"/>
</dbReference>
<keyword evidence="4" id="KW-0560">Oxidoreductase</keyword>
<evidence type="ECO:0000256" key="3">
    <source>
        <dbReference type="ARBA" id="ARBA00022963"/>
    </source>
</evidence>
<dbReference type="Gene3D" id="3.90.226.10">
    <property type="entry name" value="2-enoyl-CoA Hydratase, Chain A, domain 1"/>
    <property type="match status" value="1"/>
</dbReference>
<feature type="domain" description="3-hydroxyacyl-CoA dehydrogenase NAD binding" evidence="9">
    <location>
        <begin position="6"/>
        <end position="190"/>
    </location>
</feature>
<dbReference type="AlphaFoldDB" id="A0A8J7QIQ1"/>
<evidence type="ECO:0000256" key="7">
    <source>
        <dbReference type="ARBA" id="ARBA00049556"/>
    </source>
</evidence>
<dbReference type="GO" id="GO:0070403">
    <property type="term" value="F:NAD+ binding"/>
    <property type="evidence" value="ECO:0007669"/>
    <property type="project" value="InterPro"/>
</dbReference>
<dbReference type="Gene3D" id="1.10.1040.50">
    <property type="match status" value="1"/>
</dbReference>
<dbReference type="Gene3D" id="3.40.50.720">
    <property type="entry name" value="NAD(P)-binding Rossmann-like Domain"/>
    <property type="match status" value="1"/>
</dbReference>
<gene>
    <name evidence="10" type="ORF">J3U88_23615</name>
</gene>
<dbReference type="PANTHER" id="PTHR48075:SF7">
    <property type="entry name" value="3-HYDROXYACYL-COA DEHYDROGENASE-RELATED"/>
    <property type="match status" value="1"/>
</dbReference>
<dbReference type="InterPro" id="IPR029045">
    <property type="entry name" value="ClpP/crotonase-like_dom_sf"/>
</dbReference>
<evidence type="ECO:0000259" key="9">
    <source>
        <dbReference type="Pfam" id="PF02737"/>
    </source>
</evidence>
<dbReference type="InterPro" id="IPR006108">
    <property type="entry name" value="3HC_DH_C"/>
</dbReference>
<sequence>MKDIQKVAVLGAGVMGATIAAHLVNAGLDVALLDLKIEMGGKPVNLADKAVATMKKAKPSPIFTRSWLAKIKTGNFDEHLHLLKDVDWVIEVVKEDLKIKHKLFENIVPHLSDTCLLTSNTSGIPINQLSESLPESLQPRFFGTHFFNPPRYMKLLEVIPGPKTDENTLKQFAEFGETTLGKGVVFAKDCPNFIANRIGVMAMMAVIHTMIDDQYGIEEVDKIMGPLTGRPKSAVFRTADLVGLDTFVHVSENLYEAAPNDEKRDLFKIPDFVKQMVEKGLLGNKSGSGFYKKSKSADGKKQILTFDIETLEYREKAKVKLPSIEMFKNIEDVRERLKKVSFSDDRVGKFVWKTLSEVLVYSVNRLGEVADDIVNVDRAMRWGFNWELGPFETWDALGVENVVKKLEAEGREVPAMVKEMLAKGNTAFYDHSKPEDAYYNGSEMAPVPARPNVLILDDYKREKSRIVKSSPGASLIDLGDGVLGLEFHSKMNAIGGDTIGMTGQAVKVVEEEGWNGLVVGNQGGNFSAGANLMLLLMEAQEGNFEDIDLMIRGFQKATGSLRTCKKPVVCAPYGLTLGGGCEFSIHGDAIQASAETYMGLVEVGVGLIPAGGGTKEMFLRHVYTAHKRGEKDLLPYLQKVFEAIGMAKVATSAEEAREIGFLKDTDGVTLNGDALITAAKQRVLGLAAGGYTPPEAPTDIPVLGEPGYAALKLALYMMEEGGYITGHDKTIALHLGKILTGGNLTPGQTMTEQDMLDLEREAFLRLCGERKTLERIHHMLTKNKPLRN</sequence>